<dbReference type="GO" id="GO:0030145">
    <property type="term" value="F:manganese ion binding"/>
    <property type="evidence" value="ECO:0007669"/>
    <property type="project" value="UniProtKB-UniRule"/>
</dbReference>
<feature type="binding site" evidence="8">
    <location>
        <position position="181"/>
    </location>
    <ligand>
        <name>ATP</name>
        <dbReference type="ChEBI" id="CHEBI:30616"/>
    </ligand>
</feature>
<dbReference type="GO" id="GO:0005524">
    <property type="term" value="F:ATP binding"/>
    <property type="evidence" value="ECO:0007669"/>
    <property type="project" value="UniProtKB-UniRule"/>
</dbReference>
<feature type="binding site" evidence="8">
    <location>
        <position position="123"/>
    </location>
    <ligand>
        <name>ATP</name>
        <dbReference type="ChEBI" id="CHEBI:30616"/>
    </ligand>
</feature>
<dbReference type="GO" id="GO:0000287">
    <property type="term" value="F:magnesium ion binding"/>
    <property type="evidence" value="ECO:0007669"/>
    <property type="project" value="UniProtKB-UniRule"/>
</dbReference>
<feature type="binding site" evidence="8">
    <location>
        <position position="260"/>
    </location>
    <ligand>
        <name>ATP</name>
        <dbReference type="ChEBI" id="CHEBI:30616"/>
    </ligand>
</feature>
<feature type="binding site" evidence="8">
    <location>
        <position position="92"/>
    </location>
    <ligand>
        <name>ATP</name>
        <dbReference type="ChEBI" id="CHEBI:30616"/>
    </ligand>
</feature>
<dbReference type="Pfam" id="PF02696">
    <property type="entry name" value="SelO"/>
    <property type="match status" value="1"/>
</dbReference>
<organism evidence="9 10">
    <name type="scientific">Candidatus Endobugula sertula</name>
    <name type="common">Bugula neritina bacterial symbiont</name>
    <dbReference type="NCBI Taxonomy" id="62101"/>
    <lineage>
        <taxon>Bacteria</taxon>
        <taxon>Pseudomonadati</taxon>
        <taxon>Pseudomonadota</taxon>
        <taxon>Gammaproteobacteria</taxon>
        <taxon>Cellvibrionales</taxon>
        <taxon>Cellvibrionaceae</taxon>
        <taxon>Candidatus Endobugula</taxon>
    </lineage>
</organism>
<keyword evidence="6 8" id="KW-0067">ATP-binding</keyword>
<comment type="catalytic activity">
    <reaction evidence="8">
        <text>L-seryl-[protein] + UTP = O-(5'-uridylyl)-L-seryl-[protein] + diphosphate</text>
        <dbReference type="Rhea" id="RHEA:64604"/>
        <dbReference type="Rhea" id="RHEA-COMP:9863"/>
        <dbReference type="Rhea" id="RHEA-COMP:16635"/>
        <dbReference type="ChEBI" id="CHEBI:29999"/>
        <dbReference type="ChEBI" id="CHEBI:33019"/>
        <dbReference type="ChEBI" id="CHEBI:46398"/>
        <dbReference type="ChEBI" id="CHEBI:156051"/>
    </reaction>
</comment>
<comment type="caution">
    <text evidence="9">The sequence shown here is derived from an EMBL/GenBank/DDBJ whole genome shotgun (WGS) entry which is preliminary data.</text>
</comment>
<evidence type="ECO:0000256" key="7">
    <source>
        <dbReference type="ARBA" id="ARBA00022842"/>
    </source>
</evidence>
<feature type="binding site" evidence="8">
    <location>
        <position position="174"/>
    </location>
    <ligand>
        <name>ATP</name>
        <dbReference type="ChEBI" id="CHEBI:30616"/>
    </ligand>
</feature>
<comment type="catalytic activity">
    <reaction evidence="8">
        <text>L-seryl-[protein] + ATP = 3-O-(5'-adenylyl)-L-seryl-[protein] + diphosphate</text>
        <dbReference type="Rhea" id="RHEA:58120"/>
        <dbReference type="Rhea" id="RHEA-COMP:9863"/>
        <dbReference type="Rhea" id="RHEA-COMP:15073"/>
        <dbReference type="ChEBI" id="CHEBI:29999"/>
        <dbReference type="ChEBI" id="CHEBI:30616"/>
        <dbReference type="ChEBI" id="CHEBI:33019"/>
        <dbReference type="ChEBI" id="CHEBI:142516"/>
        <dbReference type="EC" id="2.7.7.108"/>
    </reaction>
</comment>
<dbReference type="Proteomes" id="UP000242502">
    <property type="component" value="Unassembled WGS sequence"/>
</dbReference>
<dbReference type="EMBL" id="MDLC01000032">
    <property type="protein sequence ID" value="ODS23325.1"/>
    <property type="molecule type" value="Genomic_DNA"/>
</dbReference>
<evidence type="ECO:0000256" key="6">
    <source>
        <dbReference type="ARBA" id="ARBA00022840"/>
    </source>
</evidence>
<feature type="binding site" evidence="8">
    <location>
        <position position="251"/>
    </location>
    <ligand>
        <name>Mg(2+)</name>
        <dbReference type="ChEBI" id="CHEBI:18420"/>
    </ligand>
</feature>
<name>A0A1D2QP11_9GAMM</name>
<reference evidence="9 10" key="1">
    <citation type="journal article" date="2016" name="Appl. Environ. Microbiol.">
        <title>Lack of Overt Genome Reduction in the Bryostatin-Producing Bryozoan Symbiont "Candidatus Endobugula sertula".</title>
        <authorList>
            <person name="Miller I.J."/>
            <person name="Vanee N."/>
            <person name="Fong S.S."/>
            <person name="Lim-Fong G.E."/>
            <person name="Kwan J.C."/>
        </authorList>
    </citation>
    <scope>NUCLEOTIDE SEQUENCE [LARGE SCALE GENOMIC DNA]</scope>
    <source>
        <strain evidence="9">AB1-4</strain>
    </source>
</reference>
<evidence type="ECO:0000313" key="9">
    <source>
        <dbReference type="EMBL" id="ODS23325.1"/>
    </source>
</evidence>
<comment type="cofactor">
    <cofactor evidence="8">
        <name>Mg(2+)</name>
        <dbReference type="ChEBI" id="CHEBI:18420"/>
    </cofactor>
    <cofactor evidence="8">
        <name>Mn(2+)</name>
        <dbReference type="ChEBI" id="CHEBI:29035"/>
    </cofactor>
</comment>
<evidence type="ECO:0000313" key="10">
    <source>
        <dbReference type="Proteomes" id="UP000242502"/>
    </source>
</evidence>
<evidence type="ECO:0000256" key="1">
    <source>
        <dbReference type="ARBA" id="ARBA00009747"/>
    </source>
</evidence>
<keyword evidence="8" id="KW-0464">Manganese</keyword>
<dbReference type="PANTHER" id="PTHR32057">
    <property type="entry name" value="PROTEIN ADENYLYLTRANSFERASE SELO, MITOCHONDRIAL"/>
    <property type="match status" value="1"/>
</dbReference>
<evidence type="ECO:0000256" key="8">
    <source>
        <dbReference type="HAMAP-Rule" id="MF_00692"/>
    </source>
</evidence>
<comment type="catalytic activity">
    <reaction evidence="8">
        <text>L-threonyl-[protein] + ATP = 3-O-(5'-adenylyl)-L-threonyl-[protein] + diphosphate</text>
        <dbReference type="Rhea" id="RHEA:54292"/>
        <dbReference type="Rhea" id="RHEA-COMP:11060"/>
        <dbReference type="Rhea" id="RHEA-COMP:13847"/>
        <dbReference type="ChEBI" id="CHEBI:30013"/>
        <dbReference type="ChEBI" id="CHEBI:30616"/>
        <dbReference type="ChEBI" id="CHEBI:33019"/>
        <dbReference type="ChEBI" id="CHEBI:138113"/>
        <dbReference type="EC" id="2.7.7.108"/>
    </reaction>
</comment>
<keyword evidence="4 8" id="KW-0479">Metal-binding</keyword>
<dbReference type="GO" id="GO:0070733">
    <property type="term" value="F:AMPylase activity"/>
    <property type="evidence" value="ECO:0007669"/>
    <property type="project" value="UniProtKB-EC"/>
</dbReference>
<dbReference type="AlphaFoldDB" id="A0A1D2QP11"/>
<dbReference type="NCBIfam" id="NF000658">
    <property type="entry name" value="PRK00029.1"/>
    <property type="match status" value="1"/>
</dbReference>
<dbReference type="InterPro" id="IPR003846">
    <property type="entry name" value="SelO"/>
</dbReference>
<keyword evidence="5 8" id="KW-0547">Nucleotide-binding</keyword>
<dbReference type="EC" id="2.7.7.108" evidence="8"/>
<keyword evidence="2 8" id="KW-0808">Transferase</keyword>
<comment type="similarity">
    <text evidence="1 8">Belongs to the SELO family.</text>
</comment>
<comment type="catalytic activity">
    <reaction evidence="8">
        <text>L-histidyl-[protein] + UTP = N(tele)-(5'-uridylyl)-L-histidyl-[protein] + diphosphate</text>
        <dbReference type="Rhea" id="RHEA:83891"/>
        <dbReference type="Rhea" id="RHEA-COMP:9745"/>
        <dbReference type="Rhea" id="RHEA-COMP:20239"/>
        <dbReference type="ChEBI" id="CHEBI:29979"/>
        <dbReference type="ChEBI" id="CHEBI:33019"/>
        <dbReference type="ChEBI" id="CHEBI:46398"/>
        <dbReference type="ChEBI" id="CHEBI:233474"/>
    </reaction>
</comment>
<feature type="binding site" evidence="8">
    <location>
        <position position="124"/>
    </location>
    <ligand>
        <name>ATP</name>
        <dbReference type="ChEBI" id="CHEBI:30616"/>
    </ligand>
</feature>
<keyword evidence="7 8" id="KW-0460">Magnesium</keyword>
<gene>
    <name evidence="8" type="primary">ydiU</name>
    <name evidence="8" type="synonym">selO</name>
    <name evidence="9" type="ORF">AB835_09605</name>
</gene>
<evidence type="ECO:0000256" key="2">
    <source>
        <dbReference type="ARBA" id="ARBA00022679"/>
    </source>
</evidence>
<feature type="binding site" evidence="8">
    <location>
        <position position="111"/>
    </location>
    <ligand>
        <name>ATP</name>
        <dbReference type="ChEBI" id="CHEBI:30616"/>
    </ligand>
</feature>
<dbReference type="HAMAP" id="MF_00692">
    <property type="entry name" value="SelO"/>
    <property type="match status" value="1"/>
</dbReference>
<proteinExistence type="inferred from homology"/>
<feature type="binding site" evidence="8">
    <location>
        <position position="260"/>
    </location>
    <ligand>
        <name>Mg(2+)</name>
        <dbReference type="ChEBI" id="CHEBI:18420"/>
    </ligand>
</feature>
<dbReference type="STRING" id="62101.AB835_09605"/>
<accession>A0A1D2QP11</accession>
<comment type="catalytic activity">
    <reaction evidence="8">
        <text>L-tyrosyl-[protein] + ATP = O-(5'-adenylyl)-L-tyrosyl-[protein] + diphosphate</text>
        <dbReference type="Rhea" id="RHEA:54288"/>
        <dbReference type="Rhea" id="RHEA-COMP:10136"/>
        <dbReference type="Rhea" id="RHEA-COMP:13846"/>
        <dbReference type="ChEBI" id="CHEBI:30616"/>
        <dbReference type="ChEBI" id="CHEBI:33019"/>
        <dbReference type="ChEBI" id="CHEBI:46858"/>
        <dbReference type="ChEBI" id="CHEBI:83624"/>
        <dbReference type="EC" id="2.7.7.108"/>
    </reaction>
</comment>
<evidence type="ECO:0000256" key="5">
    <source>
        <dbReference type="ARBA" id="ARBA00022741"/>
    </source>
</evidence>
<evidence type="ECO:0000256" key="3">
    <source>
        <dbReference type="ARBA" id="ARBA00022695"/>
    </source>
</evidence>
<feature type="binding site" evidence="8">
    <location>
        <position position="89"/>
    </location>
    <ligand>
        <name>ATP</name>
        <dbReference type="ChEBI" id="CHEBI:30616"/>
    </ligand>
</feature>
<dbReference type="PANTHER" id="PTHR32057:SF14">
    <property type="entry name" value="PROTEIN ADENYLYLTRANSFERASE SELO, MITOCHONDRIAL"/>
    <property type="match status" value="1"/>
</dbReference>
<comment type="function">
    <text evidence="8">Nucleotidyltransferase involved in the post-translational modification of proteins. It can catalyze the addition of adenosine monophosphate (AMP) or uridine monophosphate (UMP) to a protein, resulting in modifications known as AMPylation and UMPylation.</text>
</comment>
<comment type="catalytic activity">
    <reaction evidence="8">
        <text>L-tyrosyl-[protein] + UTP = O-(5'-uridylyl)-L-tyrosyl-[protein] + diphosphate</text>
        <dbReference type="Rhea" id="RHEA:83887"/>
        <dbReference type="Rhea" id="RHEA-COMP:10136"/>
        <dbReference type="Rhea" id="RHEA-COMP:20238"/>
        <dbReference type="ChEBI" id="CHEBI:33019"/>
        <dbReference type="ChEBI" id="CHEBI:46398"/>
        <dbReference type="ChEBI" id="CHEBI:46858"/>
        <dbReference type="ChEBI" id="CHEBI:90602"/>
    </reaction>
</comment>
<feature type="binding site" evidence="8">
    <location>
        <position position="91"/>
    </location>
    <ligand>
        <name>ATP</name>
        <dbReference type="ChEBI" id="CHEBI:30616"/>
    </ligand>
</feature>
<evidence type="ECO:0000256" key="4">
    <source>
        <dbReference type="ARBA" id="ARBA00022723"/>
    </source>
</evidence>
<keyword evidence="3 8" id="KW-0548">Nucleotidyltransferase</keyword>
<feature type="active site" description="Proton acceptor" evidence="8">
    <location>
        <position position="250"/>
    </location>
</feature>
<sequence>MHFSSLPWIQHFRTLGNDFFSPVEASPLSAPYWVHINEQVANLLGTSARAINNTSNLNIFSGKEKLTPYGNIAMVYAGHQFGGYSPRLGDGRGLLIGQLLINDSILDLYLKGTGKTPYSRFGDGRAVLRSSIREYLVGEAMHALHIPTARALCIIGSDDSVIRETIETAAIVARIANTHIRFGHFEYFHYKQQFKQVKQLADHVIQQFLPEQRAHSNPYLALFNYAVAQTAMMIAKWQSVGFTHGVMNTDNMSIIGETIDYGPYGFLDDYEPGFISNHSDHYGRYAFDQQPSMGLWNLQALAESLSSLITTEELKTALAEYEPLLVKHYAELMRKKLGLYREHDDDQSICANLLQLMAKDKVDYTIFFRRLCDFQVNKINTPLAALFSQQKSWRQWQSQYTQRLALETQTDKQRQQLMKQTNPKYILRNYLVQRAIEQAQQDKDFSEIDRLMTLVQAPFEEHPEYEHYAVLPSVTNKHLPVSCSS</sequence>
<protein>
    <recommendedName>
        <fullName evidence="8">Protein nucleotidyltransferase YdiU</fullName>
        <ecNumber evidence="8">2.7.7.-</ecNumber>
    </recommendedName>
    <alternativeName>
        <fullName evidence="8">Protein adenylyltransferase YdiU</fullName>
        <ecNumber evidence="8">2.7.7.108</ecNumber>
    </alternativeName>
    <alternativeName>
        <fullName evidence="8">Protein uridylyltransferase YdiU</fullName>
        <ecNumber evidence="8">2.7.7.-</ecNumber>
    </alternativeName>
</protein>
<dbReference type="EC" id="2.7.7.-" evidence="8"/>